<dbReference type="InterPro" id="IPR035952">
    <property type="entry name" value="Rhomboid-like_sf"/>
</dbReference>
<protein>
    <submittedName>
        <fullName evidence="7">Rhombosortase</fullName>
    </submittedName>
</protein>
<feature type="transmembrane region" description="Helical" evidence="5">
    <location>
        <begin position="114"/>
        <end position="133"/>
    </location>
</feature>
<sequence length="205" mass="21361">MTAGPSGPSGPHAAAPALWAAVAGVAALSAMFTFSPWLHAHGLYLRDAVLAGEWWRLVTAMWVHLGWQHWLADTLAAAGLLLLGGVAARTRALLAVLAACGLAAQAALLRLPEVAWYGGLSGALHGLAAWTGLRLLQRPGWPRVAGVALCLGVLVKVWLEQSWLAAVVFEPAWGFGVVRAAHAAGALAGLLLWLAGEWLAARRAA</sequence>
<evidence type="ECO:0000256" key="3">
    <source>
        <dbReference type="ARBA" id="ARBA00022989"/>
    </source>
</evidence>
<evidence type="ECO:0000256" key="5">
    <source>
        <dbReference type="SAM" id="Phobius"/>
    </source>
</evidence>
<feature type="domain" description="Peptidase S54 rhomboid" evidence="6">
    <location>
        <begin position="52"/>
        <end position="192"/>
    </location>
</feature>
<reference evidence="7 8" key="1">
    <citation type="submission" date="2016-10" db="EMBL/GenBank/DDBJ databases">
        <title>Complete genome sequences of three Cupriavidus strains isolated from various Malaysian environments.</title>
        <authorList>
            <person name="Abdullah A.A.-A."/>
            <person name="Shafie N.A.H."/>
            <person name="Lau N.S."/>
        </authorList>
    </citation>
    <scope>NUCLEOTIDE SEQUENCE [LARGE SCALE GENOMIC DNA]</scope>
    <source>
        <strain evidence="7 8">USMAA1020</strain>
    </source>
</reference>
<gene>
    <name evidence="7" type="ORF">BKK80_07805</name>
</gene>
<dbReference type="Pfam" id="PF01694">
    <property type="entry name" value="Rhomboid"/>
    <property type="match status" value="1"/>
</dbReference>
<evidence type="ECO:0000259" key="6">
    <source>
        <dbReference type="Pfam" id="PF01694"/>
    </source>
</evidence>
<keyword evidence="4 5" id="KW-0472">Membrane</keyword>
<accession>A0ABM6F2U7</accession>
<evidence type="ECO:0000256" key="2">
    <source>
        <dbReference type="ARBA" id="ARBA00022692"/>
    </source>
</evidence>
<feature type="transmembrane region" description="Helical" evidence="5">
    <location>
        <begin position="54"/>
        <end position="83"/>
    </location>
</feature>
<name>A0ABM6F2U7_9BURK</name>
<keyword evidence="3 5" id="KW-1133">Transmembrane helix</keyword>
<dbReference type="EMBL" id="CP017754">
    <property type="protein sequence ID" value="AOZ05723.1"/>
    <property type="molecule type" value="Genomic_DNA"/>
</dbReference>
<feature type="transmembrane region" description="Helical" evidence="5">
    <location>
        <begin position="12"/>
        <end position="34"/>
    </location>
</feature>
<keyword evidence="8" id="KW-1185">Reference proteome</keyword>
<proteinExistence type="predicted"/>
<dbReference type="InterPro" id="IPR023826">
    <property type="entry name" value="Rhom-like_SP_proteobac"/>
</dbReference>
<dbReference type="Gene3D" id="1.20.1540.10">
    <property type="entry name" value="Rhomboid-like"/>
    <property type="match status" value="1"/>
</dbReference>
<evidence type="ECO:0000256" key="4">
    <source>
        <dbReference type="ARBA" id="ARBA00023136"/>
    </source>
</evidence>
<evidence type="ECO:0000256" key="1">
    <source>
        <dbReference type="ARBA" id="ARBA00004141"/>
    </source>
</evidence>
<dbReference type="InterPro" id="IPR022764">
    <property type="entry name" value="Peptidase_S54_rhomboid_dom"/>
</dbReference>
<feature type="transmembrane region" description="Helical" evidence="5">
    <location>
        <begin position="179"/>
        <end position="200"/>
    </location>
</feature>
<feature type="transmembrane region" description="Helical" evidence="5">
    <location>
        <begin position="140"/>
        <end position="159"/>
    </location>
</feature>
<evidence type="ECO:0000313" key="7">
    <source>
        <dbReference type="EMBL" id="AOZ05723.1"/>
    </source>
</evidence>
<dbReference type="NCBIfam" id="TIGR03902">
    <property type="entry name" value="rhom_GG_sort"/>
    <property type="match status" value="1"/>
</dbReference>
<organism evidence="7 8">
    <name type="scientific">Cupriavidus malaysiensis</name>
    <dbReference type="NCBI Taxonomy" id="367825"/>
    <lineage>
        <taxon>Bacteria</taxon>
        <taxon>Pseudomonadati</taxon>
        <taxon>Pseudomonadota</taxon>
        <taxon>Betaproteobacteria</taxon>
        <taxon>Burkholderiales</taxon>
        <taxon>Burkholderiaceae</taxon>
        <taxon>Cupriavidus</taxon>
    </lineage>
</organism>
<keyword evidence="2 5" id="KW-0812">Transmembrane</keyword>
<evidence type="ECO:0000313" key="8">
    <source>
        <dbReference type="Proteomes" id="UP000177515"/>
    </source>
</evidence>
<dbReference type="Proteomes" id="UP000177515">
    <property type="component" value="Chromosome 1"/>
</dbReference>
<feature type="transmembrane region" description="Helical" evidence="5">
    <location>
        <begin position="90"/>
        <end position="108"/>
    </location>
</feature>
<comment type="subcellular location">
    <subcellularLocation>
        <location evidence="1">Membrane</location>
        <topology evidence="1">Multi-pass membrane protein</topology>
    </subcellularLocation>
</comment>
<dbReference type="SUPFAM" id="SSF144091">
    <property type="entry name" value="Rhomboid-like"/>
    <property type="match status" value="1"/>
</dbReference>
<dbReference type="RefSeq" id="WP_071068818.1">
    <property type="nucleotide sequence ID" value="NZ_CP017754.1"/>
</dbReference>